<sequence>MKNSALEATMVSDLRTTARRVLDDMKWFIADVDEEKKAIESVVSRFAACGEGNACVVVGKADSGRTTVVKNAVEEFELSAKLKVVSVAQLGSEKNTLQMLTDDNDIKSCVLLIEDADELASRQRQSLLYLLLDTTRKGSDRQWLVFLMVQHQNFITSLEKRVRSRLPMARIVFQPASTLTDYVKAFGSFLGAENSECSLAWIKFLRDFLADSSVLAELKYLFSADNSYAVLKRVTSAFLCLYIASESNRPASELFSDAVDMVLPRKHSLEPIIRSLPLWSLCVLLCVYRRLRSSPVSAAVGYRKIAQDFRRVGNTVDSRARVPSDLAVYRELDRLVDYGILIADTKANNIVFRRCSLNVHSKTLGEVLRGITLPVAIGYWFDSQSAQ</sequence>
<proteinExistence type="predicted"/>
<dbReference type="PANTHER" id="PTHR12087">
    <property type="entry name" value="ORIGIN RECOGNITION COMPLEX SUBUNIT 4"/>
    <property type="match status" value="1"/>
</dbReference>
<dbReference type="GO" id="GO:0003688">
    <property type="term" value="F:DNA replication origin binding"/>
    <property type="evidence" value="ECO:0007669"/>
    <property type="project" value="TreeGrafter"/>
</dbReference>
<gene>
    <name evidence="2" type="ORF">HPBE_LOCUS22836</name>
</gene>
<dbReference type="GO" id="GO:0005664">
    <property type="term" value="C:nuclear origin of replication recognition complex"/>
    <property type="evidence" value="ECO:0007669"/>
    <property type="project" value="TreeGrafter"/>
</dbReference>
<dbReference type="GO" id="GO:0016887">
    <property type="term" value="F:ATP hydrolysis activity"/>
    <property type="evidence" value="ECO:0007669"/>
    <property type="project" value="InterPro"/>
</dbReference>
<name>A0A183GJI5_HELPZ</name>
<evidence type="ECO:0000313" key="4">
    <source>
        <dbReference type="WBParaSite" id="HPBE_0002283701-mRNA-1"/>
    </source>
</evidence>
<keyword evidence="3" id="KW-1185">Reference proteome</keyword>
<dbReference type="Pfam" id="PF00004">
    <property type="entry name" value="AAA"/>
    <property type="match status" value="1"/>
</dbReference>
<dbReference type="InterPro" id="IPR003959">
    <property type="entry name" value="ATPase_AAA_core"/>
</dbReference>
<reference evidence="2 3" key="1">
    <citation type="submission" date="2018-11" db="EMBL/GenBank/DDBJ databases">
        <authorList>
            <consortium name="Pathogen Informatics"/>
        </authorList>
    </citation>
    <scope>NUCLEOTIDE SEQUENCE [LARGE SCALE GENOMIC DNA]</scope>
</reference>
<dbReference type="EMBL" id="UZAH01034403">
    <property type="protein sequence ID" value="VDP34951.1"/>
    <property type="molecule type" value="Genomic_DNA"/>
</dbReference>
<dbReference type="SUPFAM" id="SSF52540">
    <property type="entry name" value="P-loop containing nucleoside triphosphate hydrolases"/>
    <property type="match status" value="1"/>
</dbReference>
<dbReference type="GO" id="GO:0006270">
    <property type="term" value="P:DNA replication initiation"/>
    <property type="evidence" value="ECO:0007669"/>
    <property type="project" value="TreeGrafter"/>
</dbReference>
<accession>A0A3P8CRV4</accession>
<dbReference type="Gene3D" id="3.40.50.300">
    <property type="entry name" value="P-loop containing nucleotide triphosphate hydrolases"/>
    <property type="match status" value="1"/>
</dbReference>
<reference evidence="4" key="2">
    <citation type="submission" date="2019-09" db="UniProtKB">
        <authorList>
            <consortium name="WormBaseParasite"/>
        </authorList>
    </citation>
    <scope>IDENTIFICATION</scope>
</reference>
<dbReference type="Proteomes" id="UP000050761">
    <property type="component" value="Unassembled WGS sequence"/>
</dbReference>
<dbReference type="PANTHER" id="PTHR12087:SF0">
    <property type="entry name" value="ORIGIN RECOGNITION COMPLEX SUBUNIT 4"/>
    <property type="match status" value="1"/>
</dbReference>
<dbReference type="GO" id="GO:0005524">
    <property type="term" value="F:ATP binding"/>
    <property type="evidence" value="ECO:0007669"/>
    <property type="project" value="InterPro"/>
</dbReference>
<dbReference type="WBParaSite" id="HPBE_0002283701-mRNA-1">
    <property type="protein sequence ID" value="HPBE_0002283701-mRNA-1"/>
    <property type="gene ID" value="HPBE_0002283701"/>
</dbReference>
<evidence type="ECO:0000259" key="1">
    <source>
        <dbReference type="Pfam" id="PF00004"/>
    </source>
</evidence>
<evidence type="ECO:0000313" key="3">
    <source>
        <dbReference type="Proteomes" id="UP000050761"/>
    </source>
</evidence>
<feature type="domain" description="ATPase AAA-type core" evidence="1">
    <location>
        <begin position="56"/>
        <end position="166"/>
    </location>
</feature>
<dbReference type="OrthoDB" id="343623at2759"/>
<organism evidence="3 4">
    <name type="scientific">Heligmosomoides polygyrus</name>
    <name type="common">Parasitic roundworm</name>
    <dbReference type="NCBI Taxonomy" id="6339"/>
    <lineage>
        <taxon>Eukaryota</taxon>
        <taxon>Metazoa</taxon>
        <taxon>Ecdysozoa</taxon>
        <taxon>Nematoda</taxon>
        <taxon>Chromadorea</taxon>
        <taxon>Rhabditida</taxon>
        <taxon>Rhabditina</taxon>
        <taxon>Rhabditomorpha</taxon>
        <taxon>Strongyloidea</taxon>
        <taxon>Heligmosomidae</taxon>
        <taxon>Heligmosomoides</taxon>
    </lineage>
</organism>
<dbReference type="AlphaFoldDB" id="A0A183GJI5"/>
<evidence type="ECO:0000313" key="2">
    <source>
        <dbReference type="EMBL" id="VDP34951.1"/>
    </source>
</evidence>
<dbReference type="InterPro" id="IPR027417">
    <property type="entry name" value="P-loop_NTPase"/>
</dbReference>
<dbReference type="InterPro" id="IPR016527">
    <property type="entry name" value="ORC4"/>
</dbReference>
<protein>
    <submittedName>
        <fullName evidence="4">ATPase_AAA_core domain-containing protein</fullName>
    </submittedName>
</protein>
<accession>A0A183GJI5</accession>